<name>A0AAW0MVJ8_9GOBI</name>
<keyword evidence="10" id="KW-0539">Nucleus</keyword>
<feature type="domain" description="C2H2-type" evidence="13">
    <location>
        <begin position="141"/>
        <end position="165"/>
    </location>
</feature>
<evidence type="ECO:0000313" key="15">
    <source>
        <dbReference type="Proteomes" id="UP001460270"/>
    </source>
</evidence>
<evidence type="ECO:0000256" key="4">
    <source>
        <dbReference type="ARBA" id="ARBA00022737"/>
    </source>
</evidence>
<evidence type="ECO:0000256" key="12">
    <source>
        <dbReference type="SAM" id="MobiDB-lite"/>
    </source>
</evidence>
<dbReference type="PROSITE" id="PS00028">
    <property type="entry name" value="ZINC_FINGER_C2H2_1"/>
    <property type="match status" value="1"/>
</dbReference>
<comment type="subcellular location">
    <subcellularLocation>
        <location evidence="1">Nucleus</location>
    </subcellularLocation>
</comment>
<protein>
    <recommendedName>
        <fullName evidence="13">C2H2-type domain-containing protein</fullName>
    </recommendedName>
</protein>
<dbReference type="EMBL" id="JBBPFD010000021">
    <property type="protein sequence ID" value="KAK7882631.1"/>
    <property type="molecule type" value="Genomic_DNA"/>
</dbReference>
<evidence type="ECO:0000313" key="14">
    <source>
        <dbReference type="EMBL" id="KAK7882631.1"/>
    </source>
</evidence>
<evidence type="ECO:0000259" key="13">
    <source>
        <dbReference type="PROSITE" id="PS50157"/>
    </source>
</evidence>
<keyword evidence="5 11" id="KW-0863">Zinc-finger</keyword>
<evidence type="ECO:0000256" key="6">
    <source>
        <dbReference type="ARBA" id="ARBA00022833"/>
    </source>
</evidence>
<evidence type="ECO:0000256" key="7">
    <source>
        <dbReference type="ARBA" id="ARBA00022843"/>
    </source>
</evidence>
<sequence>MSRRKLGSRPQHLRAIQDATDTADPVVPCEDQQIAPQLMVPEARDLLTCGQCSQAFPLAHILAFIQHKQGDCKSKNQTVPTDNTPPSPANRAHQHNTKSDPRPGFIELRRGLVVSKTLGEESGVKLKTEPGKTALEEPTLFTCQQCGDVFPAAWPLLQHAQHTHSFSIYQEDEDEDTDLKYLIKSMELSP</sequence>
<dbReference type="InterPro" id="IPR051497">
    <property type="entry name" value="Dev/Hematopoietic_TF"/>
</dbReference>
<dbReference type="InterPro" id="IPR057448">
    <property type="entry name" value="BCL-11A_Znf_CCHC"/>
</dbReference>
<comment type="caution">
    <text evidence="14">The sequence shown here is derived from an EMBL/GenBank/DDBJ whole genome shotgun (WGS) entry which is preliminary data.</text>
</comment>
<reference evidence="15" key="1">
    <citation type="submission" date="2024-04" db="EMBL/GenBank/DDBJ databases">
        <title>Salinicola lusitanus LLJ914,a marine bacterium isolated from the Okinawa Trough.</title>
        <authorList>
            <person name="Li J."/>
        </authorList>
    </citation>
    <scope>NUCLEOTIDE SEQUENCE [LARGE SCALE GENOMIC DNA]</scope>
</reference>
<proteinExistence type="predicted"/>
<evidence type="ECO:0000256" key="11">
    <source>
        <dbReference type="PROSITE-ProRule" id="PRU00042"/>
    </source>
</evidence>
<evidence type="ECO:0000256" key="5">
    <source>
        <dbReference type="ARBA" id="ARBA00022771"/>
    </source>
</evidence>
<dbReference type="GO" id="GO:0045944">
    <property type="term" value="P:positive regulation of transcription by RNA polymerase II"/>
    <property type="evidence" value="ECO:0007669"/>
    <property type="project" value="TreeGrafter"/>
</dbReference>
<dbReference type="GO" id="GO:0003700">
    <property type="term" value="F:DNA-binding transcription factor activity"/>
    <property type="evidence" value="ECO:0007669"/>
    <property type="project" value="TreeGrafter"/>
</dbReference>
<keyword evidence="8" id="KW-0805">Transcription regulation</keyword>
<keyword evidence="3" id="KW-0479">Metal-binding</keyword>
<organism evidence="14 15">
    <name type="scientific">Mugilogobius chulae</name>
    <name type="common">yellowstripe goby</name>
    <dbReference type="NCBI Taxonomy" id="88201"/>
    <lineage>
        <taxon>Eukaryota</taxon>
        <taxon>Metazoa</taxon>
        <taxon>Chordata</taxon>
        <taxon>Craniata</taxon>
        <taxon>Vertebrata</taxon>
        <taxon>Euteleostomi</taxon>
        <taxon>Actinopterygii</taxon>
        <taxon>Neopterygii</taxon>
        <taxon>Teleostei</taxon>
        <taxon>Neoteleostei</taxon>
        <taxon>Acanthomorphata</taxon>
        <taxon>Gobiaria</taxon>
        <taxon>Gobiiformes</taxon>
        <taxon>Gobioidei</taxon>
        <taxon>Gobiidae</taxon>
        <taxon>Gobionellinae</taxon>
        <taxon>Mugilogobius</taxon>
    </lineage>
</organism>
<dbReference type="PANTHER" id="PTHR45993">
    <property type="entry name" value="B-CELL LYMPHOMA/LEUKEMIA 11"/>
    <property type="match status" value="1"/>
</dbReference>
<feature type="region of interest" description="Disordered" evidence="12">
    <location>
        <begin position="73"/>
        <end position="104"/>
    </location>
</feature>
<dbReference type="Pfam" id="PF25491">
    <property type="entry name" value="CCHC_BCL-11A"/>
    <property type="match status" value="1"/>
</dbReference>
<keyword evidence="4" id="KW-0677">Repeat</keyword>
<accession>A0AAW0MVJ8</accession>
<dbReference type="Proteomes" id="UP001460270">
    <property type="component" value="Unassembled WGS sequence"/>
</dbReference>
<dbReference type="InterPro" id="IPR013087">
    <property type="entry name" value="Znf_C2H2_type"/>
</dbReference>
<dbReference type="GO" id="GO:0005634">
    <property type="term" value="C:nucleus"/>
    <property type="evidence" value="ECO:0007669"/>
    <property type="project" value="UniProtKB-SubCell"/>
</dbReference>
<evidence type="ECO:0000256" key="9">
    <source>
        <dbReference type="ARBA" id="ARBA00023163"/>
    </source>
</evidence>
<dbReference type="AlphaFoldDB" id="A0AAW0MVJ8"/>
<dbReference type="GO" id="GO:0008270">
    <property type="term" value="F:zinc ion binding"/>
    <property type="evidence" value="ECO:0007669"/>
    <property type="project" value="UniProtKB-KW"/>
</dbReference>
<dbReference type="GO" id="GO:0000978">
    <property type="term" value="F:RNA polymerase II cis-regulatory region sequence-specific DNA binding"/>
    <property type="evidence" value="ECO:0007669"/>
    <property type="project" value="TreeGrafter"/>
</dbReference>
<evidence type="ECO:0000256" key="2">
    <source>
        <dbReference type="ARBA" id="ARBA00022499"/>
    </source>
</evidence>
<gene>
    <name evidence="14" type="ORF">WMY93_028805</name>
</gene>
<dbReference type="PROSITE" id="PS50157">
    <property type="entry name" value="ZINC_FINGER_C2H2_2"/>
    <property type="match status" value="1"/>
</dbReference>
<dbReference type="PANTHER" id="PTHR45993:SF8">
    <property type="entry name" value="ZINC FINGER PROTEIN 296"/>
    <property type="match status" value="1"/>
</dbReference>
<evidence type="ECO:0000256" key="8">
    <source>
        <dbReference type="ARBA" id="ARBA00023015"/>
    </source>
</evidence>
<evidence type="ECO:0000256" key="3">
    <source>
        <dbReference type="ARBA" id="ARBA00022723"/>
    </source>
</evidence>
<keyword evidence="2" id="KW-1017">Isopeptide bond</keyword>
<keyword evidence="9" id="KW-0804">Transcription</keyword>
<keyword evidence="7" id="KW-0832">Ubl conjugation</keyword>
<keyword evidence="15" id="KW-1185">Reference proteome</keyword>
<keyword evidence="6" id="KW-0862">Zinc</keyword>
<evidence type="ECO:0000256" key="1">
    <source>
        <dbReference type="ARBA" id="ARBA00004123"/>
    </source>
</evidence>
<evidence type="ECO:0000256" key="10">
    <source>
        <dbReference type="ARBA" id="ARBA00023242"/>
    </source>
</evidence>